<feature type="compositionally biased region" description="Basic and acidic residues" evidence="1">
    <location>
        <begin position="144"/>
        <end position="163"/>
    </location>
</feature>
<keyword evidence="3" id="KW-1185">Reference proteome</keyword>
<evidence type="ECO:0000313" key="3">
    <source>
        <dbReference type="Proteomes" id="UP000799423"/>
    </source>
</evidence>
<dbReference type="AlphaFoldDB" id="A0A6A7AYS9"/>
<reference evidence="2" key="1">
    <citation type="submission" date="2020-01" db="EMBL/GenBank/DDBJ databases">
        <authorList>
            <consortium name="DOE Joint Genome Institute"/>
            <person name="Haridas S."/>
            <person name="Albert R."/>
            <person name="Binder M."/>
            <person name="Bloem J."/>
            <person name="Labutti K."/>
            <person name="Salamov A."/>
            <person name="Andreopoulos B."/>
            <person name="Baker S.E."/>
            <person name="Barry K."/>
            <person name="Bills G."/>
            <person name="Bluhm B.H."/>
            <person name="Cannon C."/>
            <person name="Castanera R."/>
            <person name="Culley D.E."/>
            <person name="Daum C."/>
            <person name="Ezra D."/>
            <person name="Gonzalez J.B."/>
            <person name="Henrissat B."/>
            <person name="Kuo A."/>
            <person name="Liang C."/>
            <person name="Lipzen A."/>
            <person name="Lutzoni F."/>
            <person name="Magnuson J."/>
            <person name="Mondo S."/>
            <person name="Nolan M."/>
            <person name="Ohm R."/>
            <person name="Pangilinan J."/>
            <person name="Park H.-J."/>
            <person name="Ramirez L."/>
            <person name="Alfaro M."/>
            <person name="Sun H."/>
            <person name="Tritt A."/>
            <person name="Yoshinaga Y."/>
            <person name="Zwiers L.-H."/>
            <person name="Turgeon B.G."/>
            <person name="Goodwin S.B."/>
            <person name="Spatafora J.W."/>
            <person name="Crous P.W."/>
            <person name="Grigoriev I.V."/>
        </authorList>
    </citation>
    <scope>NUCLEOTIDE SEQUENCE</scope>
    <source>
        <strain evidence="2">IPT5</strain>
    </source>
</reference>
<accession>A0A6A7AYS9</accession>
<feature type="compositionally biased region" description="Acidic residues" evidence="1">
    <location>
        <begin position="128"/>
        <end position="143"/>
    </location>
</feature>
<evidence type="ECO:0000256" key="1">
    <source>
        <dbReference type="SAM" id="MobiDB-lite"/>
    </source>
</evidence>
<feature type="region of interest" description="Disordered" evidence="1">
    <location>
        <begin position="89"/>
        <end position="163"/>
    </location>
</feature>
<sequence>MPPKKATAATITTGEAESGAFRWTPENERRLLVLTQGRQLNGAEYERLLTVFPGTNLNGVRIRCSRLRVEQRKLYEEYGWDLDSAVVAGGATAKKTATTTGKKRGAVRDEGGEESPKKRGRAKKEKLEAEEDAEQGESGEMEGDELKGGVKEEVLDDEKGIGG</sequence>
<evidence type="ECO:0008006" key="4">
    <source>
        <dbReference type="Google" id="ProtNLM"/>
    </source>
</evidence>
<dbReference type="EMBL" id="MU006327">
    <property type="protein sequence ID" value="KAF2847305.1"/>
    <property type="molecule type" value="Genomic_DNA"/>
</dbReference>
<name>A0A6A7AYS9_9PLEO</name>
<feature type="compositionally biased region" description="Low complexity" evidence="1">
    <location>
        <begin position="89"/>
        <end position="100"/>
    </location>
</feature>
<gene>
    <name evidence="2" type="ORF">T440DRAFT_539868</name>
</gene>
<protein>
    <recommendedName>
        <fullName evidence="4">Myb-like domain-containing protein</fullName>
    </recommendedName>
</protein>
<dbReference type="OrthoDB" id="3889136at2759"/>
<proteinExistence type="predicted"/>
<feature type="compositionally biased region" description="Basic and acidic residues" evidence="1">
    <location>
        <begin position="106"/>
        <end position="117"/>
    </location>
</feature>
<organism evidence="2 3">
    <name type="scientific">Plenodomus tracheiphilus IPT5</name>
    <dbReference type="NCBI Taxonomy" id="1408161"/>
    <lineage>
        <taxon>Eukaryota</taxon>
        <taxon>Fungi</taxon>
        <taxon>Dikarya</taxon>
        <taxon>Ascomycota</taxon>
        <taxon>Pezizomycotina</taxon>
        <taxon>Dothideomycetes</taxon>
        <taxon>Pleosporomycetidae</taxon>
        <taxon>Pleosporales</taxon>
        <taxon>Pleosporineae</taxon>
        <taxon>Leptosphaeriaceae</taxon>
        <taxon>Plenodomus</taxon>
    </lineage>
</organism>
<dbReference type="Proteomes" id="UP000799423">
    <property type="component" value="Unassembled WGS sequence"/>
</dbReference>
<evidence type="ECO:0000313" key="2">
    <source>
        <dbReference type="EMBL" id="KAF2847305.1"/>
    </source>
</evidence>